<reference evidence="5 6" key="1">
    <citation type="submission" date="2016-07" db="EMBL/GenBank/DDBJ databases">
        <title>Pervasive Adenine N6-methylation of Active Genes in Fungi.</title>
        <authorList>
            <consortium name="DOE Joint Genome Institute"/>
            <person name="Mondo S.J."/>
            <person name="Dannebaum R.O."/>
            <person name="Kuo R.C."/>
            <person name="Labutti K."/>
            <person name="Haridas S."/>
            <person name="Kuo A."/>
            <person name="Salamov A."/>
            <person name="Ahrendt S.R."/>
            <person name="Lipzen A."/>
            <person name="Sullivan W."/>
            <person name="Andreopoulos W.B."/>
            <person name="Clum A."/>
            <person name="Lindquist E."/>
            <person name="Daum C."/>
            <person name="Ramamoorthy G.K."/>
            <person name="Gryganskyi A."/>
            <person name="Culley D."/>
            <person name="Magnuson J.K."/>
            <person name="James T.Y."/>
            <person name="O'Malley M.A."/>
            <person name="Stajich J.E."/>
            <person name="Spatafora J.W."/>
            <person name="Visel A."/>
            <person name="Grigoriev I.V."/>
        </authorList>
    </citation>
    <scope>NUCLEOTIDE SEQUENCE [LARGE SCALE GENOMIC DNA]</scope>
    <source>
        <strain evidence="5 6">ATCC 12442</strain>
    </source>
</reference>
<dbReference type="Proteomes" id="UP000193922">
    <property type="component" value="Unassembled WGS sequence"/>
</dbReference>
<dbReference type="InterPro" id="IPR029063">
    <property type="entry name" value="SAM-dependent_MTases_sf"/>
</dbReference>
<keyword evidence="2 5" id="KW-0489">Methyltransferase</keyword>
<comment type="caution">
    <text evidence="5">The sequence shown here is derived from an EMBL/GenBank/DDBJ whole genome shotgun (WGS) entry which is preliminary data.</text>
</comment>
<keyword evidence="3 5" id="KW-0808">Transferase</keyword>
<evidence type="ECO:0000313" key="5">
    <source>
        <dbReference type="EMBL" id="ORX70451.1"/>
    </source>
</evidence>
<dbReference type="EMBL" id="MCFD01000005">
    <property type="protein sequence ID" value="ORX70451.1"/>
    <property type="molecule type" value="Genomic_DNA"/>
</dbReference>
<dbReference type="SUPFAM" id="SSF53335">
    <property type="entry name" value="S-adenosyl-L-methionine-dependent methyltransferases"/>
    <property type="match status" value="1"/>
</dbReference>
<evidence type="ECO:0000256" key="1">
    <source>
        <dbReference type="ARBA" id="ARBA00008361"/>
    </source>
</evidence>
<gene>
    <name evidence="5" type="ORF">DL89DRAFT_321945</name>
</gene>
<organism evidence="5 6">
    <name type="scientific">Linderina pennispora</name>
    <dbReference type="NCBI Taxonomy" id="61395"/>
    <lineage>
        <taxon>Eukaryota</taxon>
        <taxon>Fungi</taxon>
        <taxon>Fungi incertae sedis</taxon>
        <taxon>Zoopagomycota</taxon>
        <taxon>Kickxellomycotina</taxon>
        <taxon>Kickxellomycetes</taxon>
        <taxon>Kickxellales</taxon>
        <taxon>Kickxellaceae</taxon>
        <taxon>Linderina</taxon>
    </lineage>
</organism>
<protein>
    <submittedName>
        <fullName evidence="5">S-adenosyl-L-methionine-dependent methyltransferase</fullName>
    </submittedName>
</protein>
<dbReference type="PANTHER" id="PTHR44942">
    <property type="entry name" value="METHYLTRANSF_11 DOMAIN-CONTAINING PROTEIN"/>
    <property type="match status" value="1"/>
</dbReference>
<dbReference type="InterPro" id="IPR013216">
    <property type="entry name" value="Methyltransf_11"/>
</dbReference>
<dbReference type="OrthoDB" id="10027013at2759"/>
<comment type="similarity">
    <text evidence="1">Belongs to the methyltransferase superfamily.</text>
</comment>
<sequence length="286" mass="32037">MSAFATKGFNANRYLSLRPTYNSNLLAWLNNYHAGPKARAADIACGPGIFTTDLAREFDSVIGVDLSPSMIASAQESAHARDITNVEYKVGTGESLPIESNSVDLLTVMEGVHWFKFDTFLDEALRVLKPGGTMALVGYKYPEVVGDTTRSFVNRLAFDEQYLLKYWDDGYKLVEGGYQPLVAPVKASAFENVRYVGYPEVWKQRIPEIEVLPEAWIDQRQSTLEELAGYFKTWSGYKAWMDDPPGRARCSSTSTLNSTWNQLNKTLTDTVAIDYPQFAIVARKPL</sequence>
<evidence type="ECO:0000259" key="4">
    <source>
        <dbReference type="Pfam" id="PF08241"/>
    </source>
</evidence>
<dbReference type="STRING" id="61395.A0A1Y1WA95"/>
<dbReference type="CDD" id="cd02440">
    <property type="entry name" value="AdoMet_MTases"/>
    <property type="match status" value="1"/>
</dbReference>
<dbReference type="InterPro" id="IPR051052">
    <property type="entry name" value="Diverse_substrate_MTase"/>
</dbReference>
<dbReference type="AlphaFoldDB" id="A0A1Y1WA95"/>
<evidence type="ECO:0000256" key="2">
    <source>
        <dbReference type="ARBA" id="ARBA00022603"/>
    </source>
</evidence>
<dbReference type="GO" id="GO:0032259">
    <property type="term" value="P:methylation"/>
    <property type="evidence" value="ECO:0007669"/>
    <property type="project" value="UniProtKB-KW"/>
</dbReference>
<dbReference type="GeneID" id="63807960"/>
<evidence type="ECO:0000256" key="3">
    <source>
        <dbReference type="ARBA" id="ARBA00022679"/>
    </source>
</evidence>
<dbReference type="GO" id="GO:0008757">
    <property type="term" value="F:S-adenosylmethionine-dependent methyltransferase activity"/>
    <property type="evidence" value="ECO:0007669"/>
    <property type="project" value="InterPro"/>
</dbReference>
<accession>A0A1Y1WA95</accession>
<proteinExistence type="inferred from homology"/>
<name>A0A1Y1WA95_9FUNG</name>
<keyword evidence="6" id="KW-1185">Reference proteome</keyword>
<dbReference type="Pfam" id="PF08241">
    <property type="entry name" value="Methyltransf_11"/>
    <property type="match status" value="1"/>
</dbReference>
<feature type="domain" description="Methyltransferase type 11" evidence="4">
    <location>
        <begin position="42"/>
        <end position="135"/>
    </location>
</feature>
<dbReference type="RefSeq" id="XP_040744030.1">
    <property type="nucleotide sequence ID" value="XM_040891312.1"/>
</dbReference>
<dbReference type="Gene3D" id="3.40.50.150">
    <property type="entry name" value="Vaccinia Virus protein VP39"/>
    <property type="match status" value="1"/>
</dbReference>
<evidence type="ECO:0000313" key="6">
    <source>
        <dbReference type="Proteomes" id="UP000193922"/>
    </source>
</evidence>
<dbReference type="PANTHER" id="PTHR44942:SF4">
    <property type="entry name" value="METHYLTRANSFERASE TYPE 11 DOMAIN-CONTAINING PROTEIN"/>
    <property type="match status" value="1"/>
</dbReference>